<feature type="transmembrane region" description="Helical" evidence="1">
    <location>
        <begin position="21"/>
        <end position="38"/>
    </location>
</feature>
<evidence type="ECO:0000313" key="2">
    <source>
        <dbReference type="EMBL" id="EST18416.1"/>
    </source>
</evidence>
<evidence type="ECO:0000313" key="3">
    <source>
        <dbReference type="Proteomes" id="UP000017984"/>
    </source>
</evidence>
<keyword evidence="1" id="KW-0472">Membrane</keyword>
<accession>V6JGZ3</accession>
<keyword evidence="1" id="KW-0812">Transmembrane</keyword>
<dbReference type="EMBL" id="AWQX01000391">
    <property type="protein sequence ID" value="EST18416.1"/>
    <property type="molecule type" value="Genomic_DNA"/>
</dbReference>
<dbReference type="Proteomes" id="UP000017984">
    <property type="component" value="Chromosome"/>
</dbReference>
<comment type="caution">
    <text evidence="2">The sequence shown here is derived from an EMBL/GenBank/DDBJ whole genome shotgun (WGS) entry which is preliminary data.</text>
</comment>
<evidence type="ECO:0000256" key="1">
    <source>
        <dbReference type="SAM" id="Phobius"/>
    </source>
</evidence>
<keyword evidence="1" id="KW-1133">Transmembrane helix</keyword>
<organism evidence="2 3">
    <name type="scientific">Streptomyces roseochromogenus subsp. oscitans DS 12.976</name>
    <dbReference type="NCBI Taxonomy" id="1352936"/>
    <lineage>
        <taxon>Bacteria</taxon>
        <taxon>Bacillati</taxon>
        <taxon>Actinomycetota</taxon>
        <taxon>Actinomycetes</taxon>
        <taxon>Kitasatosporales</taxon>
        <taxon>Streptomycetaceae</taxon>
        <taxon>Streptomyces</taxon>
    </lineage>
</organism>
<proteinExistence type="predicted"/>
<dbReference type="HOGENOM" id="CLU_055261_14_2_11"/>
<reference evidence="2 3" key="1">
    <citation type="journal article" date="2014" name="Genome Announc.">
        <title>Draft Genome Sequence of Streptomyces roseochromogenes subsp. oscitans DS 12.976, Producer of the Aminocoumarin Antibiotic Clorobiocin.</title>
        <authorList>
            <person name="Ruckert C."/>
            <person name="Kalinowski J."/>
            <person name="Heide L."/>
            <person name="Apel A.K."/>
        </authorList>
    </citation>
    <scope>NUCLEOTIDE SEQUENCE [LARGE SCALE GENOMIC DNA]</scope>
    <source>
        <strain evidence="2 3">DS 12.976</strain>
    </source>
</reference>
<gene>
    <name evidence="2" type="ORF">M878_44680</name>
</gene>
<sequence>MAWLTGCRRLHRRYEPKASHFLAFTSIACTLVCYHGLAATDAFQDLSDGSV</sequence>
<keyword evidence="3" id="KW-1185">Reference proteome</keyword>
<protein>
    <submittedName>
        <fullName evidence="2">Uncharacterized protein</fullName>
    </submittedName>
</protein>
<name>V6JGZ3_STRRC</name>
<dbReference type="PATRIC" id="fig|1352936.5.peg.9281"/>
<dbReference type="AlphaFoldDB" id="V6JGZ3"/>